<comment type="caution">
    <text evidence="1">The sequence shown here is derived from an EMBL/GenBank/DDBJ whole genome shotgun (WGS) entry which is preliminary data.</text>
</comment>
<dbReference type="Pfam" id="PF04672">
    <property type="entry name" value="Methyltransf_19"/>
    <property type="match status" value="1"/>
</dbReference>
<dbReference type="RefSeq" id="WP_306827412.1">
    <property type="nucleotide sequence ID" value="NZ_JAUSRA010000001.1"/>
</dbReference>
<dbReference type="EMBL" id="JAUSRA010000001">
    <property type="protein sequence ID" value="MDP9792536.1"/>
    <property type="molecule type" value="Genomic_DNA"/>
</dbReference>
<keyword evidence="1" id="KW-0489">Methyltransferase</keyword>
<accession>A0ABT9MM81</accession>
<evidence type="ECO:0000313" key="1">
    <source>
        <dbReference type="EMBL" id="MDP9792536.1"/>
    </source>
</evidence>
<dbReference type="SUPFAM" id="SSF53335">
    <property type="entry name" value="S-adenosyl-L-methionine-dependent methyltransferases"/>
    <property type="match status" value="1"/>
</dbReference>
<reference evidence="1 2" key="1">
    <citation type="submission" date="2023-07" db="EMBL/GenBank/DDBJ databases">
        <title>Sequencing the genomes of 1000 actinobacteria strains.</title>
        <authorList>
            <person name="Klenk H.-P."/>
        </authorList>
    </citation>
    <scope>NUCLEOTIDE SEQUENCE [LARGE SCALE GENOMIC DNA]</scope>
    <source>
        <strain evidence="1 2">DSM 44710</strain>
    </source>
</reference>
<dbReference type="Gene3D" id="3.40.50.150">
    <property type="entry name" value="Vaccinia Virus protein VP39"/>
    <property type="match status" value="1"/>
</dbReference>
<proteinExistence type="predicted"/>
<dbReference type="GO" id="GO:0008168">
    <property type="term" value="F:methyltransferase activity"/>
    <property type="evidence" value="ECO:0007669"/>
    <property type="project" value="UniProtKB-KW"/>
</dbReference>
<dbReference type="InterPro" id="IPR029063">
    <property type="entry name" value="SAM-dependent_MTases_sf"/>
</dbReference>
<keyword evidence="2" id="KW-1185">Reference proteome</keyword>
<sequence length="328" mass="34906">MRLKHTGHLCLPRVWPGRATAAAGEPGTEGEGAWYERMFAVAPGLGRVRARPAGVEADLLDGLAGTAADRAMVQVLNDADPRWRWWVAAHREFQRHALAYAVRRGVRQVLDLGCGYATATGSAYTWVCEWEDRNPGGRLAYQGVDADPIVAHTLDRHMRTVPHHASLQADIDDIDSVLTLLRLAGRPLDFGAPMLIVAAGVFQHVADPGLILGRLRRQVAAGTILAVSHPDLPDPASIVLCAAVDRYRDEVAPWYPRPADTAAGMLDGWEVPAGGVMPVGRWRAPAPSGTEHEPVLEEIADAPGWAVLAIAGPASATGQSGAARGGPA</sequence>
<keyword evidence="1" id="KW-0808">Transferase</keyword>
<organism evidence="1 2">
    <name type="scientific">Catenuloplanes nepalensis</name>
    <dbReference type="NCBI Taxonomy" id="587533"/>
    <lineage>
        <taxon>Bacteria</taxon>
        <taxon>Bacillati</taxon>
        <taxon>Actinomycetota</taxon>
        <taxon>Actinomycetes</taxon>
        <taxon>Micromonosporales</taxon>
        <taxon>Micromonosporaceae</taxon>
        <taxon>Catenuloplanes</taxon>
    </lineage>
</organism>
<protein>
    <submittedName>
        <fullName evidence="1">SAM-dependent methyltransferase</fullName>
    </submittedName>
</protein>
<dbReference type="GO" id="GO:0032259">
    <property type="term" value="P:methylation"/>
    <property type="evidence" value="ECO:0007669"/>
    <property type="project" value="UniProtKB-KW"/>
</dbReference>
<evidence type="ECO:0000313" key="2">
    <source>
        <dbReference type="Proteomes" id="UP001240984"/>
    </source>
</evidence>
<dbReference type="InterPro" id="IPR006764">
    <property type="entry name" value="SAM_dep_MeTrfase_SAV2177_type"/>
</dbReference>
<gene>
    <name evidence="1" type="ORF">J2S43_001048</name>
</gene>
<name>A0ABT9MM81_9ACTN</name>
<dbReference type="Proteomes" id="UP001240984">
    <property type="component" value="Unassembled WGS sequence"/>
</dbReference>